<sequence>MEPKKLNEKECRRRTNKEIEEEGKGIESKMVRPYTKIRRKQHHKDNKNLGTSGETKKTQTEVNLDDGSQKGFRKNRDRQYREKSKRQKGIEKKMQKN</sequence>
<protein>
    <submittedName>
        <fullName evidence="2">Uncharacterized protein</fullName>
    </submittedName>
</protein>
<evidence type="ECO:0000256" key="1">
    <source>
        <dbReference type="SAM" id="MobiDB-lite"/>
    </source>
</evidence>
<feature type="compositionally biased region" description="Basic and acidic residues" evidence="1">
    <location>
        <begin position="1"/>
        <end position="30"/>
    </location>
</feature>
<evidence type="ECO:0000313" key="3">
    <source>
        <dbReference type="Proteomes" id="UP000801492"/>
    </source>
</evidence>
<name>A0A8K0CS09_IGNLU</name>
<dbReference type="AlphaFoldDB" id="A0A8K0CS09"/>
<gene>
    <name evidence="2" type="ORF">ILUMI_15557</name>
</gene>
<organism evidence="2 3">
    <name type="scientific">Ignelater luminosus</name>
    <name type="common">Cucubano</name>
    <name type="synonym">Pyrophorus luminosus</name>
    <dbReference type="NCBI Taxonomy" id="2038154"/>
    <lineage>
        <taxon>Eukaryota</taxon>
        <taxon>Metazoa</taxon>
        <taxon>Ecdysozoa</taxon>
        <taxon>Arthropoda</taxon>
        <taxon>Hexapoda</taxon>
        <taxon>Insecta</taxon>
        <taxon>Pterygota</taxon>
        <taxon>Neoptera</taxon>
        <taxon>Endopterygota</taxon>
        <taxon>Coleoptera</taxon>
        <taxon>Polyphaga</taxon>
        <taxon>Elateriformia</taxon>
        <taxon>Elateroidea</taxon>
        <taxon>Elateridae</taxon>
        <taxon>Agrypninae</taxon>
        <taxon>Pyrophorini</taxon>
        <taxon>Ignelater</taxon>
    </lineage>
</organism>
<dbReference type="Proteomes" id="UP000801492">
    <property type="component" value="Unassembled WGS sequence"/>
</dbReference>
<accession>A0A8K0CS09</accession>
<dbReference type="EMBL" id="VTPC01049343">
    <property type="protein sequence ID" value="KAF2890616.1"/>
    <property type="molecule type" value="Genomic_DNA"/>
</dbReference>
<reference evidence="2" key="1">
    <citation type="submission" date="2019-08" db="EMBL/GenBank/DDBJ databases">
        <title>The genome of the North American firefly Photinus pyralis.</title>
        <authorList>
            <consortium name="Photinus pyralis genome working group"/>
            <person name="Fallon T.R."/>
            <person name="Sander Lower S.E."/>
            <person name="Weng J.-K."/>
        </authorList>
    </citation>
    <scope>NUCLEOTIDE SEQUENCE</scope>
    <source>
        <strain evidence="2">TRF0915ILg1</strain>
        <tissue evidence="2">Whole body</tissue>
    </source>
</reference>
<evidence type="ECO:0000313" key="2">
    <source>
        <dbReference type="EMBL" id="KAF2890616.1"/>
    </source>
</evidence>
<proteinExistence type="predicted"/>
<keyword evidence="3" id="KW-1185">Reference proteome</keyword>
<feature type="region of interest" description="Disordered" evidence="1">
    <location>
        <begin position="1"/>
        <end position="97"/>
    </location>
</feature>
<feature type="compositionally biased region" description="Basic residues" evidence="1">
    <location>
        <begin position="35"/>
        <end position="45"/>
    </location>
</feature>
<comment type="caution">
    <text evidence="2">The sequence shown here is derived from an EMBL/GenBank/DDBJ whole genome shotgun (WGS) entry which is preliminary data.</text>
</comment>
<feature type="compositionally biased region" description="Basic and acidic residues" evidence="1">
    <location>
        <begin position="77"/>
        <end position="97"/>
    </location>
</feature>